<evidence type="ECO:0000313" key="2">
    <source>
        <dbReference type="EMBL" id="MFC3143786.1"/>
    </source>
</evidence>
<keyword evidence="1" id="KW-0812">Transmembrane</keyword>
<keyword evidence="3" id="KW-1185">Reference proteome</keyword>
<organism evidence="2 3">
    <name type="scientific">Psychromarinibacter halotolerans</name>
    <dbReference type="NCBI Taxonomy" id="1775175"/>
    <lineage>
        <taxon>Bacteria</taxon>
        <taxon>Pseudomonadati</taxon>
        <taxon>Pseudomonadota</taxon>
        <taxon>Alphaproteobacteria</taxon>
        <taxon>Rhodobacterales</taxon>
        <taxon>Paracoccaceae</taxon>
        <taxon>Psychromarinibacter</taxon>
    </lineage>
</organism>
<sequence>MRKIQTEARIMYKGQDNILARVDRVAIAALERRLGITVEDMAETEDEQLVLTSPDLRAYITFSPRPFAISRFRGVTRPLENEEQRRKVLQRLASHQSLLSVMIVDRKGRAPAPAGLKMRLTWEIVDYVLSLAPAELVLCPGLDRLMTGEEAVEWLNGIGTRVPQFDLGGESERQSRKEIFLHDPELSAQASAWLRHEDEEPEEEEEIIGAALRSFLDDDPAPGRQHLCDTPAGRSALYVMSLTIGLFALPLGAAALSYNALSGGSVRMTAYAMAATGLGSALETAQLSQTVATFTGFF</sequence>
<keyword evidence="1" id="KW-1133">Transmembrane helix</keyword>
<name>A0ABV7GW74_9RHOB</name>
<evidence type="ECO:0000256" key="1">
    <source>
        <dbReference type="SAM" id="Phobius"/>
    </source>
</evidence>
<dbReference type="Proteomes" id="UP001595632">
    <property type="component" value="Unassembled WGS sequence"/>
</dbReference>
<dbReference type="EMBL" id="JBHRTB010000010">
    <property type="protein sequence ID" value="MFC3143786.1"/>
    <property type="molecule type" value="Genomic_DNA"/>
</dbReference>
<comment type="caution">
    <text evidence="2">The sequence shown here is derived from an EMBL/GenBank/DDBJ whole genome shotgun (WGS) entry which is preliminary data.</text>
</comment>
<gene>
    <name evidence="2" type="ORF">ACFOGP_13780</name>
</gene>
<accession>A0ABV7GW74</accession>
<proteinExistence type="predicted"/>
<evidence type="ECO:0000313" key="3">
    <source>
        <dbReference type="Proteomes" id="UP001595632"/>
    </source>
</evidence>
<dbReference type="RefSeq" id="WP_275631060.1">
    <property type="nucleotide sequence ID" value="NZ_JARGYD010000001.1"/>
</dbReference>
<reference evidence="3" key="1">
    <citation type="journal article" date="2019" name="Int. J. Syst. Evol. Microbiol.">
        <title>The Global Catalogue of Microorganisms (GCM) 10K type strain sequencing project: providing services to taxonomists for standard genome sequencing and annotation.</title>
        <authorList>
            <consortium name="The Broad Institute Genomics Platform"/>
            <consortium name="The Broad Institute Genome Sequencing Center for Infectious Disease"/>
            <person name="Wu L."/>
            <person name="Ma J."/>
        </authorList>
    </citation>
    <scope>NUCLEOTIDE SEQUENCE [LARGE SCALE GENOMIC DNA]</scope>
    <source>
        <strain evidence="3">KCTC 52366</strain>
    </source>
</reference>
<keyword evidence="1" id="KW-0472">Membrane</keyword>
<protein>
    <submittedName>
        <fullName evidence="2">Uncharacterized protein</fullName>
    </submittedName>
</protein>
<feature type="transmembrane region" description="Helical" evidence="1">
    <location>
        <begin position="236"/>
        <end position="258"/>
    </location>
</feature>